<organism evidence="2 3">
    <name type="scientific">Steinernema glaseri</name>
    <dbReference type="NCBI Taxonomy" id="37863"/>
    <lineage>
        <taxon>Eukaryota</taxon>
        <taxon>Metazoa</taxon>
        <taxon>Ecdysozoa</taxon>
        <taxon>Nematoda</taxon>
        <taxon>Chromadorea</taxon>
        <taxon>Rhabditida</taxon>
        <taxon>Tylenchina</taxon>
        <taxon>Panagrolaimomorpha</taxon>
        <taxon>Strongyloidoidea</taxon>
        <taxon>Steinernematidae</taxon>
        <taxon>Steinernema</taxon>
    </lineage>
</organism>
<dbReference type="Proteomes" id="UP000095287">
    <property type="component" value="Unplaced"/>
</dbReference>
<dbReference type="WBParaSite" id="L893_g13224.t1">
    <property type="protein sequence ID" value="L893_g13224.t1"/>
    <property type="gene ID" value="L893_g13224"/>
</dbReference>
<proteinExistence type="predicted"/>
<dbReference type="AlphaFoldDB" id="A0A1I7Y6P7"/>
<accession>A0A1I7Y6P7</accession>
<keyword evidence="1" id="KW-0732">Signal</keyword>
<feature type="chain" id="PRO_5009311809" evidence="1">
    <location>
        <begin position="19"/>
        <end position="166"/>
    </location>
</feature>
<evidence type="ECO:0000313" key="3">
    <source>
        <dbReference type="WBParaSite" id="L893_g13224.t1"/>
    </source>
</evidence>
<sequence>MKLLSTVGLLLLAYGVISERYCAAPQQIFKSSSESLALENRIINFITNSPIQYIPYANQVIKIFNFLYGLTGRKGQTNVKLDFLKKLDKKIEVSLSAIQRKLNELHLTLLHTNFVSSVEQAEVSRALKSYMKDVDDDERRSKYCRYCHSAYLIASLEVSEGAKLCS</sequence>
<reference evidence="3" key="1">
    <citation type="submission" date="2016-11" db="UniProtKB">
        <authorList>
            <consortium name="WormBaseParasite"/>
        </authorList>
    </citation>
    <scope>IDENTIFICATION</scope>
</reference>
<feature type="signal peptide" evidence="1">
    <location>
        <begin position="1"/>
        <end position="18"/>
    </location>
</feature>
<name>A0A1I7Y6P7_9BILA</name>
<keyword evidence="2" id="KW-1185">Reference proteome</keyword>
<protein>
    <submittedName>
        <fullName evidence="3">Uncharacterized protein</fullName>
    </submittedName>
</protein>
<evidence type="ECO:0000313" key="2">
    <source>
        <dbReference type="Proteomes" id="UP000095287"/>
    </source>
</evidence>
<evidence type="ECO:0000256" key="1">
    <source>
        <dbReference type="SAM" id="SignalP"/>
    </source>
</evidence>